<sequence>MESGRTLPLIRQADPDVYLLKLFLRGSGKVWHENHRTDVQPGGFLLLDSSLPYRFQLSDHNGLAETLVVQVPRGQLALPSGQIDRPISMPFHSRDGVGAVFHSYLVELMKQADDYGGTANNALSTATLHLLNAMFGQWLDGPYEYDDQPGALLAQIHLFIEQRLGDPGLTPDVIAATHQISTRHLHRIFRHEGVGIAGWIRRRRLENCRRDLTDPQLRSQSVHGIAKRWGFSDGAHFSRLFRTTFGMPPGAYRRSALRPDGGRGLSSH</sequence>
<name>A0ABN3PFH0_9ACTN</name>
<dbReference type="InterPro" id="IPR018060">
    <property type="entry name" value="HTH_AraC"/>
</dbReference>
<dbReference type="InterPro" id="IPR020449">
    <property type="entry name" value="Tscrpt_reg_AraC-type_HTH"/>
</dbReference>
<feature type="domain" description="HTH araC/xylS-type" evidence="4">
    <location>
        <begin position="154"/>
        <end position="255"/>
    </location>
</feature>
<dbReference type="InterPro" id="IPR050204">
    <property type="entry name" value="AraC_XylS_family_regulators"/>
</dbReference>
<organism evidence="5 6">
    <name type="scientific">Actinomadura fulvescens</name>
    <dbReference type="NCBI Taxonomy" id="46160"/>
    <lineage>
        <taxon>Bacteria</taxon>
        <taxon>Bacillati</taxon>
        <taxon>Actinomycetota</taxon>
        <taxon>Actinomycetes</taxon>
        <taxon>Streptosporangiales</taxon>
        <taxon>Thermomonosporaceae</taxon>
        <taxon>Actinomadura</taxon>
    </lineage>
</organism>
<gene>
    <name evidence="5" type="ORF">GCM10010411_14710</name>
</gene>
<keyword evidence="6" id="KW-1185">Reference proteome</keyword>
<evidence type="ECO:0000259" key="4">
    <source>
        <dbReference type="PROSITE" id="PS01124"/>
    </source>
</evidence>
<dbReference type="Pfam" id="PF12833">
    <property type="entry name" value="HTH_18"/>
    <property type="match status" value="1"/>
</dbReference>
<evidence type="ECO:0000256" key="1">
    <source>
        <dbReference type="ARBA" id="ARBA00023015"/>
    </source>
</evidence>
<protein>
    <recommendedName>
        <fullName evidence="4">HTH araC/xylS-type domain-containing protein</fullName>
    </recommendedName>
</protein>
<dbReference type="Proteomes" id="UP001501509">
    <property type="component" value="Unassembled WGS sequence"/>
</dbReference>
<dbReference type="InterPro" id="IPR009057">
    <property type="entry name" value="Homeodomain-like_sf"/>
</dbReference>
<dbReference type="PANTHER" id="PTHR46796">
    <property type="entry name" value="HTH-TYPE TRANSCRIPTIONAL ACTIVATOR RHAS-RELATED"/>
    <property type="match status" value="1"/>
</dbReference>
<dbReference type="InterPro" id="IPR035418">
    <property type="entry name" value="AraC-bd_2"/>
</dbReference>
<evidence type="ECO:0000256" key="3">
    <source>
        <dbReference type="ARBA" id="ARBA00023163"/>
    </source>
</evidence>
<dbReference type="PRINTS" id="PR00032">
    <property type="entry name" value="HTHARAC"/>
</dbReference>
<evidence type="ECO:0000313" key="5">
    <source>
        <dbReference type="EMBL" id="GAA2583125.1"/>
    </source>
</evidence>
<accession>A0ABN3PFH0</accession>
<keyword evidence="3" id="KW-0804">Transcription</keyword>
<reference evidence="5 6" key="1">
    <citation type="journal article" date="2019" name="Int. J. Syst. Evol. Microbiol.">
        <title>The Global Catalogue of Microorganisms (GCM) 10K type strain sequencing project: providing services to taxonomists for standard genome sequencing and annotation.</title>
        <authorList>
            <consortium name="The Broad Institute Genomics Platform"/>
            <consortium name="The Broad Institute Genome Sequencing Center for Infectious Disease"/>
            <person name="Wu L."/>
            <person name="Ma J."/>
        </authorList>
    </citation>
    <scope>NUCLEOTIDE SEQUENCE [LARGE SCALE GENOMIC DNA]</scope>
    <source>
        <strain evidence="5 6">JCM 6833</strain>
    </source>
</reference>
<dbReference type="SUPFAM" id="SSF46689">
    <property type="entry name" value="Homeodomain-like"/>
    <property type="match status" value="1"/>
</dbReference>
<evidence type="ECO:0000313" key="6">
    <source>
        <dbReference type="Proteomes" id="UP001501509"/>
    </source>
</evidence>
<evidence type="ECO:0000256" key="2">
    <source>
        <dbReference type="ARBA" id="ARBA00023125"/>
    </source>
</evidence>
<dbReference type="SMART" id="SM00342">
    <property type="entry name" value="HTH_ARAC"/>
    <property type="match status" value="1"/>
</dbReference>
<comment type="caution">
    <text evidence="5">The sequence shown here is derived from an EMBL/GenBank/DDBJ whole genome shotgun (WGS) entry which is preliminary data.</text>
</comment>
<dbReference type="Pfam" id="PF14525">
    <property type="entry name" value="AraC_binding_2"/>
    <property type="match status" value="1"/>
</dbReference>
<dbReference type="PROSITE" id="PS01124">
    <property type="entry name" value="HTH_ARAC_FAMILY_2"/>
    <property type="match status" value="1"/>
</dbReference>
<dbReference type="Gene3D" id="1.10.10.60">
    <property type="entry name" value="Homeodomain-like"/>
    <property type="match status" value="1"/>
</dbReference>
<dbReference type="PANTHER" id="PTHR46796:SF6">
    <property type="entry name" value="ARAC SUBFAMILY"/>
    <property type="match status" value="1"/>
</dbReference>
<keyword evidence="1" id="KW-0805">Transcription regulation</keyword>
<keyword evidence="2" id="KW-0238">DNA-binding</keyword>
<proteinExistence type="predicted"/>
<dbReference type="EMBL" id="BAAATD010000002">
    <property type="protein sequence ID" value="GAA2583125.1"/>
    <property type="molecule type" value="Genomic_DNA"/>
</dbReference>